<sequence length="196" mass="22648">MAHLWPIDWYDLSDGRDVLRNISRVWAEKGYDNLAENDYARLEPFLEPFDGIYTDKEIVVLSRVGSNGIQKEFCSMFLQAGEAGEEVWVLEWYLDPDDIRRIYLNRVAKLLYGDSFENDETQSMIMMTHALSSLRQLKITIHDDFITGELDELPETLVENSLGDPEVISVGDEVEDEIILDGSNESYESYESYNQE</sequence>
<accession>A0A6C0BLS2</accession>
<organism evidence="1">
    <name type="scientific">viral metagenome</name>
    <dbReference type="NCBI Taxonomy" id="1070528"/>
    <lineage>
        <taxon>unclassified sequences</taxon>
        <taxon>metagenomes</taxon>
        <taxon>organismal metagenomes</taxon>
    </lineage>
</organism>
<evidence type="ECO:0000313" key="1">
    <source>
        <dbReference type="EMBL" id="QHS93337.1"/>
    </source>
</evidence>
<reference evidence="1" key="1">
    <citation type="journal article" date="2020" name="Nature">
        <title>Giant virus diversity and host interactions through global metagenomics.</title>
        <authorList>
            <person name="Schulz F."/>
            <person name="Roux S."/>
            <person name="Paez-Espino D."/>
            <person name="Jungbluth S."/>
            <person name="Walsh D.A."/>
            <person name="Denef V.J."/>
            <person name="McMahon K.D."/>
            <person name="Konstantinidis K.T."/>
            <person name="Eloe-Fadrosh E.A."/>
            <person name="Kyrpides N.C."/>
            <person name="Woyke T."/>
        </authorList>
    </citation>
    <scope>NUCLEOTIDE SEQUENCE</scope>
    <source>
        <strain evidence="1">GVMAG-M-3300017989-17</strain>
    </source>
</reference>
<name>A0A6C0BLS2_9ZZZZ</name>
<dbReference type="AlphaFoldDB" id="A0A6C0BLS2"/>
<proteinExistence type="predicted"/>
<dbReference type="EMBL" id="MN739202">
    <property type="protein sequence ID" value="QHS93337.1"/>
    <property type="molecule type" value="Genomic_DNA"/>
</dbReference>
<protein>
    <submittedName>
        <fullName evidence="1">Uncharacterized protein</fullName>
    </submittedName>
</protein>